<feature type="compositionally biased region" description="Basic and acidic residues" evidence="11">
    <location>
        <begin position="1"/>
        <end position="10"/>
    </location>
</feature>
<dbReference type="Pfam" id="PF02463">
    <property type="entry name" value="SMC_N"/>
    <property type="match status" value="1"/>
</dbReference>
<dbReference type="GO" id="GO:0000724">
    <property type="term" value="P:double-strand break repair via homologous recombination"/>
    <property type="evidence" value="ECO:0007669"/>
    <property type="project" value="TreeGrafter"/>
</dbReference>
<evidence type="ECO:0000313" key="14">
    <source>
        <dbReference type="Proteomes" id="UP000799753"/>
    </source>
</evidence>
<dbReference type="SUPFAM" id="SSF52540">
    <property type="entry name" value="P-loop containing nucleoside triphosphate hydrolases"/>
    <property type="match status" value="2"/>
</dbReference>
<keyword evidence="14" id="KW-1185">Reference proteome</keyword>
<evidence type="ECO:0000256" key="8">
    <source>
        <dbReference type="ARBA" id="ARBA00023054"/>
    </source>
</evidence>
<dbReference type="GO" id="GO:0003697">
    <property type="term" value="F:single-stranded DNA binding"/>
    <property type="evidence" value="ECO:0007669"/>
    <property type="project" value="TreeGrafter"/>
</dbReference>
<gene>
    <name evidence="13" type="ORF">P280DRAFT_462427</name>
</gene>
<reference evidence="13" key="1">
    <citation type="journal article" date="2020" name="Stud. Mycol.">
        <title>101 Dothideomycetes genomes: a test case for predicting lifestyles and emergence of pathogens.</title>
        <authorList>
            <person name="Haridas S."/>
            <person name="Albert R."/>
            <person name="Binder M."/>
            <person name="Bloem J."/>
            <person name="Labutti K."/>
            <person name="Salamov A."/>
            <person name="Andreopoulos B."/>
            <person name="Baker S."/>
            <person name="Barry K."/>
            <person name="Bills G."/>
            <person name="Bluhm B."/>
            <person name="Cannon C."/>
            <person name="Castanera R."/>
            <person name="Culley D."/>
            <person name="Daum C."/>
            <person name="Ezra D."/>
            <person name="Gonzalez J."/>
            <person name="Henrissat B."/>
            <person name="Kuo A."/>
            <person name="Liang C."/>
            <person name="Lipzen A."/>
            <person name="Lutzoni F."/>
            <person name="Magnuson J."/>
            <person name="Mondo S."/>
            <person name="Nolan M."/>
            <person name="Ohm R."/>
            <person name="Pangilinan J."/>
            <person name="Park H.-J."/>
            <person name="Ramirez L."/>
            <person name="Alfaro M."/>
            <person name="Sun H."/>
            <person name="Tritt A."/>
            <person name="Yoshinaga Y."/>
            <person name="Zwiers L.-H."/>
            <person name="Turgeon B."/>
            <person name="Goodwin S."/>
            <person name="Spatafora J."/>
            <person name="Crous P."/>
            <person name="Grigoriev I."/>
        </authorList>
    </citation>
    <scope>NUCLEOTIDE SEQUENCE</scope>
    <source>
        <strain evidence="13">CBS 473.64</strain>
    </source>
</reference>
<dbReference type="GO" id="GO:0005634">
    <property type="term" value="C:nucleus"/>
    <property type="evidence" value="ECO:0007669"/>
    <property type="project" value="UniProtKB-SubCell"/>
</dbReference>
<dbReference type="FunFam" id="3.40.50.300:FF:001301">
    <property type="entry name" value="Structural maintenance of chromosomes 5"/>
    <property type="match status" value="1"/>
</dbReference>
<keyword evidence="8 10" id="KW-0175">Coiled coil</keyword>
<keyword evidence="7" id="KW-0067">ATP-binding</keyword>
<evidence type="ECO:0000256" key="6">
    <source>
        <dbReference type="ARBA" id="ARBA00022741"/>
    </source>
</evidence>
<dbReference type="GO" id="GO:0030915">
    <property type="term" value="C:Smc5-Smc6 complex"/>
    <property type="evidence" value="ECO:0007669"/>
    <property type="project" value="UniProtKB-ARBA"/>
</dbReference>
<dbReference type="Gene3D" id="3.40.50.300">
    <property type="entry name" value="P-loop containing nucleotide triphosphate hydrolases"/>
    <property type="match status" value="2"/>
</dbReference>
<evidence type="ECO:0000256" key="7">
    <source>
        <dbReference type="ARBA" id="ARBA00022840"/>
    </source>
</evidence>
<evidence type="ECO:0000256" key="1">
    <source>
        <dbReference type="ARBA" id="ARBA00004123"/>
    </source>
</evidence>
<evidence type="ECO:0000259" key="12">
    <source>
        <dbReference type="Pfam" id="PF02463"/>
    </source>
</evidence>
<keyword evidence="6" id="KW-0547">Nucleotide-binding</keyword>
<name>A0A6A6RIR8_9PLEO</name>
<feature type="coiled-coil region" evidence="10">
    <location>
        <begin position="219"/>
        <end position="267"/>
    </location>
</feature>
<feature type="coiled-coil region" evidence="10">
    <location>
        <begin position="902"/>
        <end position="932"/>
    </location>
</feature>
<keyword evidence="5" id="KW-0158">Chromosome</keyword>
<accession>A0A6A6RIR8</accession>
<evidence type="ECO:0000256" key="9">
    <source>
        <dbReference type="ARBA" id="ARBA00023242"/>
    </source>
</evidence>
<evidence type="ECO:0000256" key="11">
    <source>
        <dbReference type="SAM" id="MobiDB-lite"/>
    </source>
</evidence>
<evidence type="ECO:0000256" key="4">
    <source>
        <dbReference type="ARBA" id="ARBA00018687"/>
    </source>
</evidence>
<protein>
    <recommendedName>
        <fullName evidence="4">Structural maintenance of chromosomes protein 5</fullName>
    </recommendedName>
</protein>
<feature type="domain" description="RecF/RecN/SMC N-terminal" evidence="12">
    <location>
        <begin position="61"/>
        <end position="1063"/>
    </location>
</feature>
<comment type="subcellular location">
    <subcellularLocation>
        <location evidence="2">Chromosome</location>
    </subcellularLocation>
    <subcellularLocation>
        <location evidence="1">Nucleus</location>
    </subcellularLocation>
</comment>
<sequence>MPGIKNDRKRAAAALSDSDDQSEVSYGSSASKRVRHARDASGTAAPMNESENSETHQPGSLVRVKLTNFVTYTAAEFHLGPSLNMIIGPNGTGKSTLVCAICLGLGWSPINLGRAKEIGEFVKHGHPEAEIEIELAASANQTPNPIIRRVIRKEGNKSQFYIGRKSVPQKDVTALAKSFSIQIDNLCQFLPQDRVVEFAKLEPIELLRETQRAAAPEYMVEWHNELKALRNDEKKLEVERENQDNFLKGLQSKQDATRHDVERYNERQDLVAESELLEKGRPIILTKILRTEVKQLVDDLNTTVQEYKQYQKEVDPAQRAQREMEVYRDQIDAVTKSRKRRFEAGHAAASGFAPKIDAEKQKMEGCAAEIEAERQADRQRKQDRKRIENTILSLRRSKDENPVEYDAATFDVRLGEIRNKRAGFDRQYTEYEATLKAIRNDVIGKQAELKNIMGSRNALDTQIGQQGKLLTKLSPDTFKAWEWLEQNKASLNLKEDVYAPPILSCSVPDTRFAAIVESHLRPRGELVTITCTNADDTRTVLDKLVGTPERGGLGLHHITIRTSPQPRSAYKPPITTSELHNIGFDSWIIDYIEGPDAVLAMLCDSAKLHRAAYASKPITNRQFDSLAQSGILRCVNGTEVCTIRTRSEYAGASSTSITSLRPAHYFTEQAVDADEKRRLDETIAERRHDIQDQKGRHEEAMSKLTAIKKDRAAVEGEQAEIRNEQEALRKAFVEWEGLPRKIATKEEELKTNESLCAETHNRIRQAQGKADNSALKVASLTLQHAQAVTKLRNLHESYIEAEIRLVEANSEVDGYTSDNRLIERALDERKARISALKAQKNDTKARYKEQLAEANDILKSVSEAEQDELKKYSDLTTEELDLAIGDVNTRLSMLAEGNPNAIKNYEKREKDIRTTQEKLENNVAQLKSTREKITGIRKQWEPQLDELVSKISDGFAHNFQQIGCAGQVGVYKDEDFEKWAIQIQVRFRENESLQILDSHRQSGGERAVSTIFYLMALQDLARSPFRVVDEINQGMDPRNERMVHERMVDIACRERTSQYFLITPKLLNDLKFHPKMKVHCIASGEHMPDQNTNLDFQKLAKIALRVRKGVSAAA</sequence>
<dbReference type="Proteomes" id="UP000799753">
    <property type="component" value="Unassembled WGS sequence"/>
</dbReference>
<keyword evidence="13" id="KW-0378">Hydrolase</keyword>
<dbReference type="InterPro" id="IPR027417">
    <property type="entry name" value="P-loop_NTPase"/>
</dbReference>
<feature type="coiled-coil region" evidence="10">
    <location>
        <begin position="791"/>
        <end position="867"/>
    </location>
</feature>
<dbReference type="EMBL" id="MU006811">
    <property type="protein sequence ID" value="KAF2635035.1"/>
    <property type="molecule type" value="Genomic_DNA"/>
</dbReference>
<dbReference type="OrthoDB" id="10254973at2759"/>
<evidence type="ECO:0000256" key="10">
    <source>
        <dbReference type="SAM" id="Coils"/>
    </source>
</evidence>
<keyword evidence="9" id="KW-0539">Nucleus</keyword>
<evidence type="ECO:0000313" key="13">
    <source>
        <dbReference type="EMBL" id="KAF2635035.1"/>
    </source>
</evidence>
<evidence type="ECO:0000256" key="5">
    <source>
        <dbReference type="ARBA" id="ARBA00022454"/>
    </source>
</evidence>
<dbReference type="GO" id="GO:0016787">
    <property type="term" value="F:hydrolase activity"/>
    <property type="evidence" value="ECO:0007669"/>
    <property type="project" value="UniProtKB-KW"/>
</dbReference>
<organism evidence="13 14">
    <name type="scientific">Massarina eburnea CBS 473.64</name>
    <dbReference type="NCBI Taxonomy" id="1395130"/>
    <lineage>
        <taxon>Eukaryota</taxon>
        <taxon>Fungi</taxon>
        <taxon>Dikarya</taxon>
        <taxon>Ascomycota</taxon>
        <taxon>Pezizomycotina</taxon>
        <taxon>Dothideomycetes</taxon>
        <taxon>Pleosporomycetidae</taxon>
        <taxon>Pleosporales</taxon>
        <taxon>Massarineae</taxon>
        <taxon>Massarinaceae</taxon>
        <taxon>Massarina</taxon>
    </lineage>
</organism>
<dbReference type="AlphaFoldDB" id="A0A6A6RIR8"/>
<dbReference type="PANTHER" id="PTHR45916">
    <property type="entry name" value="STRUCTURAL MAINTENANCE OF CHROMOSOMES PROTEIN 5"/>
    <property type="match status" value="1"/>
</dbReference>
<evidence type="ECO:0000256" key="2">
    <source>
        <dbReference type="ARBA" id="ARBA00004286"/>
    </source>
</evidence>
<feature type="coiled-coil region" evidence="10">
    <location>
        <begin position="293"/>
        <end position="376"/>
    </location>
</feature>
<dbReference type="InterPro" id="IPR003395">
    <property type="entry name" value="RecF/RecN/SMC_N"/>
</dbReference>
<comment type="similarity">
    <text evidence="3">Belongs to the SMC family. SMC5 subfamily.</text>
</comment>
<dbReference type="PANTHER" id="PTHR45916:SF1">
    <property type="entry name" value="STRUCTURAL MAINTENANCE OF CHROMOSOMES PROTEIN 5"/>
    <property type="match status" value="1"/>
</dbReference>
<dbReference type="GO" id="GO:0005524">
    <property type="term" value="F:ATP binding"/>
    <property type="evidence" value="ECO:0007669"/>
    <property type="project" value="UniProtKB-KW"/>
</dbReference>
<feature type="region of interest" description="Disordered" evidence="11">
    <location>
        <begin position="1"/>
        <end position="59"/>
    </location>
</feature>
<evidence type="ECO:0000256" key="3">
    <source>
        <dbReference type="ARBA" id="ARBA00010171"/>
    </source>
</evidence>
<proteinExistence type="inferred from homology"/>